<sequence length="171" mass="19202">YEQTDDLDFLKEAIALAESAVTLTTPLHPNRAILFPGADLFRRYERLGNMADLNEAIIEMEKALEACYPGTPGRAGMLHNWSTMLVKRFERLGDINDLDKAARISEDIVREAIAGSQIHIYALFNLGTILLERFKRIGNLEDLQKAIKHGEAALAATPRDHPDRAVRYSNL</sequence>
<dbReference type="AlphaFoldDB" id="A0A3N4J3P7"/>
<evidence type="ECO:0000313" key="2">
    <source>
        <dbReference type="Proteomes" id="UP000276215"/>
    </source>
</evidence>
<name>A0A3N4J3P7_9PEZI</name>
<dbReference type="InterPro" id="IPR011990">
    <property type="entry name" value="TPR-like_helical_dom_sf"/>
</dbReference>
<dbReference type="SUPFAM" id="SSF81901">
    <property type="entry name" value="HCP-like"/>
    <property type="match status" value="1"/>
</dbReference>
<evidence type="ECO:0008006" key="3">
    <source>
        <dbReference type="Google" id="ProtNLM"/>
    </source>
</evidence>
<organism evidence="1 2">
    <name type="scientific">Choiromyces venosus 120613-1</name>
    <dbReference type="NCBI Taxonomy" id="1336337"/>
    <lineage>
        <taxon>Eukaryota</taxon>
        <taxon>Fungi</taxon>
        <taxon>Dikarya</taxon>
        <taxon>Ascomycota</taxon>
        <taxon>Pezizomycotina</taxon>
        <taxon>Pezizomycetes</taxon>
        <taxon>Pezizales</taxon>
        <taxon>Tuberaceae</taxon>
        <taxon>Choiromyces</taxon>
    </lineage>
</organism>
<accession>A0A3N4J3P7</accession>
<dbReference type="Gene3D" id="1.25.40.10">
    <property type="entry name" value="Tetratricopeptide repeat domain"/>
    <property type="match status" value="1"/>
</dbReference>
<dbReference type="EMBL" id="ML120866">
    <property type="protein sequence ID" value="RPA88524.1"/>
    <property type="molecule type" value="Genomic_DNA"/>
</dbReference>
<dbReference type="STRING" id="1336337.A0A3N4J3P7"/>
<dbReference type="Proteomes" id="UP000276215">
    <property type="component" value="Unassembled WGS sequence"/>
</dbReference>
<feature type="non-terminal residue" evidence="1">
    <location>
        <position position="1"/>
    </location>
</feature>
<dbReference type="OrthoDB" id="9991317at2759"/>
<reference evidence="1 2" key="1">
    <citation type="journal article" date="2018" name="Nat. Ecol. Evol.">
        <title>Pezizomycetes genomes reveal the molecular basis of ectomycorrhizal truffle lifestyle.</title>
        <authorList>
            <person name="Murat C."/>
            <person name="Payen T."/>
            <person name="Noel B."/>
            <person name="Kuo A."/>
            <person name="Morin E."/>
            <person name="Chen J."/>
            <person name="Kohler A."/>
            <person name="Krizsan K."/>
            <person name="Balestrini R."/>
            <person name="Da Silva C."/>
            <person name="Montanini B."/>
            <person name="Hainaut M."/>
            <person name="Levati E."/>
            <person name="Barry K.W."/>
            <person name="Belfiori B."/>
            <person name="Cichocki N."/>
            <person name="Clum A."/>
            <person name="Dockter R.B."/>
            <person name="Fauchery L."/>
            <person name="Guy J."/>
            <person name="Iotti M."/>
            <person name="Le Tacon F."/>
            <person name="Lindquist E.A."/>
            <person name="Lipzen A."/>
            <person name="Malagnac F."/>
            <person name="Mello A."/>
            <person name="Molinier V."/>
            <person name="Miyauchi S."/>
            <person name="Poulain J."/>
            <person name="Riccioni C."/>
            <person name="Rubini A."/>
            <person name="Sitrit Y."/>
            <person name="Splivallo R."/>
            <person name="Traeger S."/>
            <person name="Wang M."/>
            <person name="Zifcakova L."/>
            <person name="Wipf D."/>
            <person name="Zambonelli A."/>
            <person name="Paolocci F."/>
            <person name="Nowrousian M."/>
            <person name="Ottonello S."/>
            <person name="Baldrian P."/>
            <person name="Spatafora J.W."/>
            <person name="Henrissat B."/>
            <person name="Nagy L.G."/>
            <person name="Aury J.M."/>
            <person name="Wincker P."/>
            <person name="Grigoriev I.V."/>
            <person name="Bonfante P."/>
            <person name="Martin F.M."/>
        </authorList>
    </citation>
    <scope>NUCLEOTIDE SEQUENCE [LARGE SCALE GENOMIC DNA]</scope>
    <source>
        <strain evidence="1 2">120613-1</strain>
    </source>
</reference>
<feature type="non-terminal residue" evidence="1">
    <location>
        <position position="171"/>
    </location>
</feature>
<keyword evidence="2" id="KW-1185">Reference proteome</keyword>
<protein>
    <recommendedName>
        <fullName evidence="3">MalT-like TPR region domain-containing protein</fullName>
    </recommendedName>
</protein>
<proteinExistence type="predicted"/>
<gene>
    <name evidence="1" type="ORF">L873DRAFT_1632231</name>
</gene>
<evidence type="ECO:0000313" key="1">
    <source>
        <dbReference type="EMBL" id="RPA88524.1"/>
    </source>
</evidence>